<dbReference type="Proteomes" id="UP000290288">
    <property type="component" value="Unassembled WGS sequence"/>
</dbReference>
<reference evidence="2 3" key="1">
    <citation type="submission" date="2019-01" db="EMBL/GenBank/DDBJ databases">
        <title>Draft genome sequence of Psathyrella aberdarensis IHI B618.</title>
        <authorList>
            <person name="Buettner E."/>
            <person name="Kellner H."/>
        </authorList>
    </citation>
    <scope>NUCLEOTIDE SEQUENCE [LARGE SCALE GENOMIC DNA]</scope>
    <source>
        <strain evidence="2 3">IHI B618</strain>
    </source>
</reference>
<keyword evidence="3" id="KW-1185">Reference proteome</keyword>
<organism evidence="2 3">
    <name type="scientific">Candolleomyces aberdarensis</name>
    <dbReference type="NCBI Taxonomy" id="2316362"/>
    <lineage>
        <taxon>Eukaryota</taxon>
        <taxon>Fungi</taxon>
        <taxon>Dikarya</taxon>
        <taxon>Basidiomycota</taxon>
        <taxon>Agaricomycotina</taxon>
        <taxon>Agaricomycetes</taxon>
        <taxon>Agaricomycetidae</taxon>
        <taxon>Agaricales</taxon>
        <taxon>Agaricineae</taxon>
        <taxon>Psathyrellaceae</taxon>
        <taxon>Candolleomyces</taxon>
    </lineage>
</organism>
<feature type="region of interest" description="Disordered" evidence="1">
    <location>
        <begin position="146"/>
        <end position="212"/>
    </location>
</feature>
<dbReference type="EMBL" id="SDEE01000925">
    <property type="protein sequence ID" value="RXW13413.1"/>
    <property type="molecule type" value="Genomic_DNA"/>
</dbReference>
<feature type="compositionally biased region" description="Low complexity" evidence="1">
    <location>
        <begin position="24"/>
        <end position="35"/>
    </location>
</feature>
<protein>
    <submittedName>
        <fullName evidence="2">Uncharacterized protein</fullName>
    </submittedName>
</protein>
<evidence type="ECO:0000256" key="1">
    <source>
        <dbReference type="SAM" id="MobiDB-lite"/>
    </source>
</evidence>
<feature type="region of interest" description="Disordered" evidence="1">
    <location>
        <begin position="1"/>
        <end position="115"/>
    </location>
</feature>
<sequence>MVPFASKSPSNSPPSPPHAHLKHSGSSSTPSSSPPERAHTWMRTRTSSMSRGMVPPDLSNLSLDDGSRGPRHLDLSNSSIRIPSRRPTVPAPSGEVPPAVDDRERDGNGNGGYYRKRRMSVISQVSEAGSMVTTLTGATAGMGVTYEQQEAHRSPPDGHHRQQHLKEWDRDCERDGDREQRRVRERERERERDRAEKDATTCMGKGGRMRME</sequence>
<gene>
    <name evidence="2" type="ORF">EST38_g12442</name>
</gene>
<name>A0A4Q2D2E8_9AGAR</name>
<comment type="caution">
    <text evidence="2">The sequence shown here is derived from an EMBL/GenBank/DDBJ whole genome shotgun (WGS) entry which is preliminary data.</text>
</comment>
<feature type="compositionally biased region" description="Basic and acidic residues" evidence="1">
    <location>
        <begin position="65"/>
        <end position="74"/>
    </location>
</feature>
<evidence type="ECO:0000313" key="3">
    <source>
        <dbReference type="Proteomes" id="UP000290288"/>
    </source>
</evidence>
<evidence type="ECO:0000313" key="2">
    <source>
        <dbReference type="EMBL" id="RXW13413.1"/>
    </source>
</evidence>
<feature type="compositionally biased region" description="Low complexity" evidence="1">
    <location>
        <begin position="78"/>
        <end position="87"/>
    </location>
</feature>
<dbReference type="AlphaFoldDB" id="A0A4Q2D2E8"/>
<feature type="compositionally biased region" description="Basic and acidic residues" evidence="1">
    <location>
        <begin position="149"/>
        <end position="199"/>
    </location>
</feature>
<accession>A0A4Q2D2E8</accession>
<proteinExistence type="predicted"/>
<feature type="compositionally biased region" description="Low complexity" evidence="1">
    <location>
        <begin position="1"/>
        <end position="10"/>
    </location>
</feature>